<keyword evidence="1" id="KW-1133">Transmembrane helix</keyword>
<protein>
    <submittedName>
        <fullName evidence="2">Uncharacterized protein</fullName>
    </submittedName>
</protein>
<feature type="transmembrane region" description="Helical" evidence="1">
    <location>
        <begin position="5"/>
        <end position="23"/>
    </location>
</feature>
<dbReference type="Proteomes" id="UP000887127">
    <property type="component" value="Unassembled WGS sequence"/>
</dbReference>
<comment type="caution">
    <text evidence="2">The sequence shown here is derived from an EMBL/GenBank/DDBJ whole genome shotgun (WGS) entry which is preliminary data.</text>
</comment>
<dbReference type="AlphaFoldDB" id="A0AAV3WVI1"/>
<reference evidence="2" key="1">
    <citation type="submission" date="2019-08" db="EMBL/GenBank/DDBJ databases">
        <title>Marinilactibacillus psychrotolerans M13-2T whole genome sequencing project.</title>
        <authorList>
            <person name="Ishikawa M."/>
            <person name="Suzuki T."/>
            <person name="Matsutani M."/>
        </authorList>
    </citation>
    <scope>NUCLEOTIDE SEQUENCE</scope>
    <source>
        <strain evidence="2">M13-2T</strain>
    </source>
</reference>
<dbReference type="EMBL" id="BKBI01000011">
    <property type="protein sequence ID" value="GEQ36152.1"/>
    <property type="molecule type" value="Genomic_DNA"/>
</dbReference>
<proteinExistence type="predicted"/>
<sequence>MDKRYVFKGLTLLVWFALILYAYFYEGRFLQPVTISSIFVLILLGIKINEERQISKSANITRSRLEKTIDWLWLASIIFVSLDIVIASVLSIFF</sequence>
<gene>
    <name evidence="2" type="ORF">M132T_16600</name>
</gene>
<evidence type="ECO:0000313" key="3">
    <source>
        <dbReference type="Proteomes" id="UP000887127"/>
    </source>
</evidence>
<evidence type="ECO:0000256" key="1">
    <source>
        <dbReference type="SAM" id="Phobius"/>
    </source>
</evidence>
<feature type="transmembrane region" description="Helical" evidence="1">
    <location>
        <begin position="29"/>
        <end position="48"/>
    </location>
</feature>
<dbReference type="GeneID" id="96911339"/>
<dbReference type="RefSeq" id="WP_091761731.1">
    <property type="nucleotide sequence ID" value="NZ_BJVX01000008.1"/>
</dbReference>
<evidence type="ECO:0000313" key="2">
    <source>
        <dbReference type="EMBL" id="GEQ36152.1"/>
    </source>
</evidence>
<organism evidence="2 3">
    <name type="scientific">Marinilactibacillus psychrotolerans</name>
    <dbReference type="NCBI Taxonomy" id="191770"/>
    <lineage>
        <taxon>Bacteria</taxon>
        <taxon>Bacillati</taxon>
        <taxon>Bacillota</taxon>
        <taxon>Bacilli</taxon>
        <taxon>Lactobacillales</taxon>
        <taxon>Carnobacteriaceae</taxon>
        <taxon>Marinilactibacillus</taxon>
    </lineage>
</organism>
<keyword evidence="1" id="KW-0472">Membrane</keyword>
<keyword evidence="1" id="KW-0812">Transmembrane</keyword>
<accession>A0AAV3WVI1</accession>
<name>A0AAV3WVI1_9LACT</name>
<feature type="transmembrane region" description="Helical" evidence="1">
    <location>
        <begin position="69"/>
        <end position="93"/>
    </location>
</feature>